<dbReference type="SFLD" id="SFLDG00178">
    <property type="entry name" value="enolase"/>
    <property type="match status" value="1"/>
</dbReference>
<dbReference type="InterPro" id="IPR020810">
    <property type="entry name" value="Enolase_C"/>
</dbReference>
<keyword evidence="9" id="KW-0479">Metal-binding</keyword>
<feature type="binding site" evidence="9">
    <location>
        <position position="363"/>
    </location>
    <ligand>
        <name>(2R)-2-phosphoglycerate</name>
        <dbReference type="ChEBI" id="CHEBI:58289"/>
    </ligand>
</feature>
<comment type="caution">
    <text evidence="12">The sequence shown here is derived from an EMBL/GenBank/DDBJ whole genome shotgun (WGS) entry which is preliminary data.</text>
</comment>
<feature type="binding site" evidence="9">
    <location>
        <position position="241"/>
    </location>
    <ligand>
        <name>Mg(2+)</name>
        <dbReference type="ChEBI" id="CHEBI:18420"/>
    </ligand>
</feature>
<keyword evidence="5 9" id="KW-0964">Secreted</keyword>
<evidence type="ECO:0000256" key="6">
    <source>
        <dbReference type="ARBA" id="ARBA00022842"/>
    </source>
</evidence>
<organism evidence="12 13">
    <name type="scientific">Microbacterium deminutum</name>
    <dbReference type="NCBI Taxonomy" id="344164"/>
    <lineage>
        <taxon>Bacteria</taxon>
        <taxon>Bacillati</taxon>
        <taxon>Actinomycetota</taxon>
        <taxon>Actinomycetes</taxon>
        <taxon>Micrococcales</taxon>
        <taxon>Microbacteriaceae</taxon>
        <taxon>Microbacterium</taxon>
    </lineage>
</organism>
<dbReference type="SUPFAM" id="SSF54826">
    <property type="entry name" value="Enolase N-terminal domain-like"/>
    <property type="match status" value="1"/>
</dbReference>
<feature type="binding site" evidence="9">
    <location>
        <position position="334"/>
    </location>
    <ligand>
        <name>(2R)-2-phosphoglycerate</name>
        <dbReference type="ChEBI" id="CHEBI:58289"/>
    </ligand>
</feature>
<comment type="similarity">
    <text evidence="2 9">Belongs to the enolase family.</text>
</comment>
<dbReference type="InterPro" id="IPR036849">
    <property type="entry name" value="Enolase-like_C_sf"/>
</dbReference>
<reference evidence="12 13" key="1">
    <citation type="journal article" date="2019" name="Int. J. Syst. Evol. Microbiol.">
        <title>The Global Catalogue of Microorganisms (GCM) 10K type strain sequencing project: providing services to taxonomists for standard genome sequencing and annotation.</title>
        <authorList>
            <consortium name="The Broad Institute Genomics Platform"/>
            <consortium name="The Broad Institute Genome Sequencing Center for Infectious Disease"/>
            <person name="Wu L."/>
            <person name="Ma J."/>
        </authorList>
    </citation>
    <scope>NUCLEOTIDE SEQUENCE [LARGE SCALE GENOMIC DNA]</scope>
    <source>
        <strain evidence="12 13">JCM 14901</strain>
    </source>
</reference>
<dbReference type="SMART" id="SM01193">
    <property type="entry name" value="Enolase_N"/>
    <property type="match status" value="1"/>
</dbReference>
<evidence type="ECO:0000256" key="8">
    <source>
        <dbReference type="ARBA" id="ARBA00023239"/>
    </source>
</evidence>
<dbReference type="InterPro" id="IPR020811">
    <property type="entry name" value="Enolase_N"/>
</dbReference>
<dbReference type="SUPFAM" id="SSF51604">
    <property type="entry name" value="Enolase C-terminal domain-like"/>
    <property type="match status" value="1"/>
</dbReference>
<keyword evidence="6 9" id="KW-0460">Magnesium</keyword>
<dbReference type="PANTHER" id="PTHR11902:SF1">
    <property type="entry name" value="ENOLASE"/>
    <property type="match status" value="1"/>
</dbReference>
<comment type="function">
    <text evidence="9">Catalyzes the reversible conversion of 2-phosphoglycerate (2-PG) into phosphoenolpyruvate (PEP). It is essential for the degradation of carbohydrates via glycolysis.</text>
</comment>
<dbReference type="Pfam" id="PF03952">
    <property type="entry name" value="Enolase_N"/>
    <property type="match status" value="1"/>
</dbReference>
<feature type="binding site" evidence="9">
    <location>
        <position position="282"/>
    </location>
    <ligand>
        <name>Mg(2+)</name>
        <dbReference type="ChEBI" id="CHEBI:18420"/>
    </ligand>
</feature>
<dbReference type="SMART" id="SM01192">
    <property type="entry name" value="Enolase_C"/>
    <property type="match status" value="1"/>
</dbReference>
<proteinExistence type="inferred from homology"/>
<comment type="catalytic activity">
    <reaction evidence="9">
        <text>(2R)-2-phosphoglycerate = phosphoenolpyruvate + H2O</text>
        <dbReference type="Rhea" id="RHEA:10164"/>
        <dbReference type="ChEBI" id="CHEBI:15377"/>
        <dbReference type="ChEBI" id="CHEBI:58289"/>
        <dbReference type="ChEBI" id="CHEBI:58702"/>
        <dbReference type="EC" id="4.2.1.11"/>
    </reaction>
</comment>
<evidence type="ECO:0000256" key="2">
    <source>
        <dbReference type="ARBA" id="ARBA00009604"/>
    </source>
</evidence>
<evidence type="ECO:0000256" key="1">
    <source>
        <dbReference type="ARBA" id="ARBA00005031"/>
    </source>
</evidence>
<gene>
    <name evidence="12" type="primary">eno_2</name>
    <name evidence="9" type="synonym">eno</name>
    <name evidence="12" type="ORF">GCM10009776_28290</name>
</gene>
<dbReference type="EMBL" id="BAAAOG010000006">
    <property type="protein sequence ID" value="GAA1963883.1"/>
    <property type="molecule type" value="Genomic_DNA"/>
</dbReference>
<evidence type="ECO:0000256" key="4">
    <source>
        <dbReference type="ARBA" id="ARBA00017068"/>
    </source>
</evidence>
<protein>
    <recommendedName>
        <fullName evidence="4 9">Enolase</fullName>
        <ecNumber evidence="3 9">4.2.1.11</ecNumber>
    </recommendedName>
    <alternativeName>
        <fullName evidence="9">2-phospho-D-glycerate hydro-lyase</fullName>
    </alternativeName>
    <alternativeName>
        <fullName evidence="9">2-phosphoglycerate dehydratase</fullName>
    </alternativeName>
</protein>
<comment type="cofactor">
    <cofactor evidence="9">
        <name>Mg(2+)</name>
        <dbReference type="ChEBI" id="CHEBI:18420"/>
    </cofactor>
    <text evidence="9">Binds a second Mg(2+) ion via substrate during catalysis.</text>
</comment>
<dbReference type="EC" id="4.2.1.11" evidence="3 9"/>
<dbReference type="SFLD" id="SFLDF00002">
    <property type="entry name" value="enolase"/>
    <property type="match status" value="1"/>
</dbReference>
<dbReference type="Gene3D" id="3.20.20.120">
    <property type="entry name" value="Enolase-like C-terminal domain"/>
    <property type="match status" value="1"/>
</dbReference>
<comment type="subcellular location">
    <subcellularLocation>
        <location evidence="9">Cytoplasm</location>
    </subcellularLocation>
    <subcellularLocation>
        <location evidence="9">Secreted</location>
    </subcellularLocation>
    <subcellularLocation>
        <location evidence="9">Cell surface</location>
    </subcellularLocation>
    <text evidence="9">Fractions of enolase are present in both the cytoplasm and on the cell surface.</text>
</comment>
<dbReference type="PRINTS" id="PR00148">
    <property type="entry name" value="ENOLASE"/>
</dbReference>
<feature type="domain" description="Enolase N-terminal" evidence="11">
    <location>
        <begin position="5"/>
        <end position="134"/>
    </location>
</feature>
<dbReference type="PIRSF" id="PIRSF001400">
    <property type="entry name" value="Enolase"/>
    <property type="match status" value="1"/>
</dbReference>
<sequence>MGDAIASVKARRVWDSRGLPTIEVEVRTERGATGRGIAPAGASTGRREAIELRDGGTVLGGKDVLQAVAGANKRVAPALVGRDVTDQEGIDAALDGLDPDPMRAAIGGNTTTATSLAVLHTAASSLGIETWRMLNPRPNVLPRPQIQIIGGGAHAAHRTAVQDFMIVPLSASTIDDAFLHVAEVYRAVGAVFATRGPKRGVADEGGHWPEVADTNDALEVLVDGIEQAGFVPGVDIGISLDIAASQFQRDGRYRVGERDYTTSEWIELLAGICRDFPIVTLEDPAGEDDTEGMRLAVARTEGRTVVVGDDYLVTNADRIHGAAADRAVESALIKVNQVGTVSAAARAVRAAREHGLGVIVSARSGETEDVSVAHLATGWNADFVKVGSITRGERTAKWNELIRINEELGGVPLATASI</sequence>
<evidence type="ECO:0000256" key="9">
    <source>
        <dbReference type="HAMAP-Rule" id="MF_00318"/>
    </source>
</evidence>
<dbReference type="Proteomes" id="UP001499933">
    <property type="component" value="Unassembled WGS sequence"/>
</dbReference>
<dbReference type="PANTHER" id="PTHR11902">
    <property type="entry name" value="ENOLASE"/>
    <property type="match status" value="1"/>
</dbReference>
<evidence type="ECO:0000313" key="12">
    <source>
        <dbReference type="EMBL" id="GAA1963883.1"/>
    </source>
</evidence>
<keyword evidence="7 9" id="KW-0324">Glycolysis</keyword>
<dbReference type="InterPro" id="IPR000941">
    <property type="entry name" value="Enolase"/>
</dbReference>
<name>A0ABN2R5C2_9MICO</name>
<feature type="binding site" evidence="9">
    <location>
        <position position="364"/>
    </location>
    <ligand>
        <name>(2R)-2-phosphoglycerate</name>
        <dbReference type="ChEBI" id="CHEBI:58289"/>
    </ligand>
</feature>
<keyword evidence="8 9" id="KW-0456">Lyase</keyword>
<feature type="binding site" evidence="9">
    <location>
        <position position="309"/>
    </location>
    <ligand>
        <name>Mg(2+)</name>
        <dbReference type="ChEBI" id="CHEBI:18420"/>
    </ligand>
</feature>
<evidence type="ECO:0000256" key="7">
    <source>
        <dbReference type="ARBA" id="ARBA00023152"/>
    </source>
</evidence>
<keyword evidence="13" id="KW-1185">Reference proteome</keyword>
<evidence type="ECO:0000259" key="11">
    <source>
        <dbReference type="SMART" id="SM01193"/>
    </source>
</evidence>
<feature type="binding site" evidence="9">
    <location>
        <position position="162"/>
    </location>
    <ligand>
        <name>(2R)-2-phosphoglycerate</name>
        <dbReference type="ChEBI" id="CHEBI:58289"/>
    </ligand>
</feature>
<evidence type="ECO:0000256" key="3">
    <source>
        <dbReference type="ARBA" id="ARBA00012058"/>
    </source>
</evidence>
<dbReference type="HAMAP" id="MF_00318">
    <property type="entry name" value="Enolase"/>
    <property type="match status" value="1"/>
</dbReference>
<evidence type="ECO:0000259" key="10">
    <source>
        <dbReference type="SMART" id="SM01192"/>
    </source>
</evidence>
<dbReference type="InterPro" id="IPR029017">
    <property type="entry name" value="Enolase-like_N"/>
</dbReference>
<evidence type="ECO:0000256" key="5">
    <source>
        <dbReference type="ARBA" id="ARBA00022525"/>
    </source>
</evidence>
<accession>A0ABN2R5C2</accession>
<feature type="binding site" evidence="9">
    <location>
        <position position="385"/>
    </location>
    <ligand>
        <name>(2R)-2-phosphoglycerate</name>
        <dbReference type="ChEBI" id="CHEBI:58289"/>
    </ligand>
</feature>
<dbReference type="SFLD" id="SFLDS00001">
    <property type="entry name" value="Enolase"/>
    <property type="match status" value="1"/>
</dbReference>
<feature type="domain" description="Enolase C-terminal TIM barrel" evidence="10">
    <location>
        <begin position="138"/>
        <end position="418"/>
    </location>
</feature>
<feature type="active site" description="Proton donor" evidence="9">
    <location>
        <position position="204"/>
    </location>
</feature>
<evidence type="ECO:0000313" key="13">
    <source>
        <dbReference type="Proteomes" id="UP001499933"/>
    </source>
</evidence>
<feature type="active site" description="Proton acceptor" evidence="9">
    <location>
        <position position="334"/>
    </location>
</feature>
<dbReference type="Gene3D" id="3.30.390.10">
    <property type="entry name" value="Enolase-like, N-terminal domain"/>
    <property type="match status" value="1"/>
</dbReference>
<dbReference type="RefSeq" id="WP_344095728.1">
    <property type="nucleotide sequence ID" value="NZ_BAAAOG010000006.1"/>
</dbReference>
<comment type="pathway">
    <text evidence="1 9">Carbohydrate degradation; glycolysis; pyruvate from D-glyceraldehyde 3-phosphate: step 4/5.</text>
</comment>
<keyword evidence="9" id="KW-0963">Cytoplasm</keyword>
<dbReference type="Pfam" id="PF00113">
    <property type="entry name" value="Enolase_C"/>
    <property type="match status" value="1"/>
</dbReference>